<dbReference type="AlphaFoldDB" id="A0A067EG79"/>
<evidence type="ECO:0000313" key="1">
    <source>
        <dbReference type="EMBL" id="KDO54093.1"/>
    </source>
</evidence>
<accession>A0A067EG79</accession>
<dbReference type="EMBL" id="KK785001">
    <property type="protein sequence ID" value="KDO54093.1"/>
    <property type="molecule type" value="Genomic_DNA"/>
</dbReference>
<protein>
    <submittedName>
        <fullName evidence="1">Uncharacterized protein</fullName>
    </submittedName>
</protein>
<proteinExistence type="predicted"/>
<name>A0A067EG79_CITSI</name>
<dbReference type="Proteomes" id="UP000027120">
    <property type="component" value="Unassembled WGS sequence"/>
</dbReference>
<sequence length="98" mass="11112">MAASTMYFLYQEAYLEAQPFITKPILSRNPAYLKALRLILALKLCELNGKTDMLEYSFLKKKKPPEGGGLGRTPISNINQKLKCIHKEGDIDQDLHSK</sequence>
<organism evidence="1 2">
    <name type="scientific">Citrus sinensis</name>
    <name type="common">Sweet orange</name>
    <name type="synonym">Citrus aurantium var. sinensis</name>
    <dbReference type="NCBI Taxonomy" id="2711"/>
    <lineage>
        <taxon>Eukaryota</taxon>
        <taxon>Viridiplantae</taxon>
        <taxon>Streptophyta</taxon>
        <taxon>Embryophyta</taxon>
        <taxon>Tracheophyta</taxon>
        <taxon>Spermatophyta</taxon>
        <taxon>Magnoliopsida</taxon>
        <taxon>eudicotyledons</taxon>
        <taxon>Gunneridae</taxon>
        <taxon>Pentapetalae</taxon>
        <taxon>rosids</taxon>
        <taxon>malvids</taxon>
        <taxon>Sapindales</taxon>
        <taxon>Rutaceae</taxon>
        <taxon>Aurantioideae</taxon>
        <taxon>Citrus</taxon>
    </lineage>
</organism>
<gene>
    <name evidence="1" type="ORF">CISIN_1g034305mg</name>
</gene>
<reference evidence="1 2" key="1">
    <citation type="submission" date="2014-04" db="EMBL/GenBank/DDBJ databases">
        <authorList>
            <consortium name="International Citrus Genome Consortium"/>
            <person name="Gmitter F."/>
            <person name="Chen C."/>
            <person name="Farmerie W."/>
            <person name="Harkins T."/>
            <person name="Desany B."/>
            <person name="Mohiuddin M."/>
            <person name="Kodira C."/>
            <person name="Borodovsky M."/>
            <person name="Lomsadze A."/>
            <person name="Burns P."/>
            <person name="Jenkins J."/>
            <person name="Prochnik S."/>
            <person name="Shu S."/>
            <person name="Chapman J."/>
            <person name="Pitluck S."/>
            <person name="Schmutz J."/>
            <person name="Rokhsar D."/>
        </authorList>
    </citation>
    <scope>NUCLEOTIDE SEQUENCE</scope>
</reference>
<evidence type="ECO:0000313" key="2">
    <source>
        <dbReference type="Proteomes" id="UP000027120"/>
    </source>
</evidence>
<keyword evidence="2" id="KW-1185">Reference proteome</keyword>